<dbReference type="GO" id="GO:0010411">
    <property type="term" value="P:xyloglucan metabolic process"/>
    <property type="evidence" value="ECO:0007669"/>
    <property type="project" value="TreeGrafter"/>
</dbReference>
<dbReference type="PROSITE" id="PS51257">
    <property type="entry name" value="PROKAR_LIPOPROTEIN"/>
    <property type="match status" value="1"/>
</dbReference>
<feature type="signal peptide" evidence="7">
    <location>
        <begin position="1"/>
        <end position="22"/>
    </location>
</feature>
<evidence type="ECO:0000256" key="3">
    <source>
        <dbReference type="ARBA" id="ARBA00023277"/>
    </source>
</evidence>
<accession>A0A2H0W2B4</accession>
<name>A0A2H0W2B4_9BACT</name>
<evidence type="ECO:0000256" key="5">
    <source>
        <dbReference type="ARBA" id="ARBA00023326"/>
    </source>
</evidence>
<dbReference type="PANTHER" id="PTHR43739:SF2">
    <property type="entry name" value="OLIGOXYLOGLUCAN-REDUCING END-SPECIFIC XYLOGLUCANASE-RELATED"/>
    <property type="match status" value="1"/>
</dbReference>
<evidence type="ECO:0000256" key="6">
    <source>
        <dbReference type="ARBA" id="ARBA00037986"/>
    </source>
</evidence>
<evidence type="ECO:0000313" key="8">
    <source>
        <dbReference type="EMBL" id="PIS05509.1"/>
    </source>
</evidence>
<comment type="similarity">
    <text evidence="6">Belongs to the glycosyl hydrolase 74 family.</text>
</comment>
<keyword evidence="1 7" id="KW-0732">Signal</keyword>
<evidence type="ECO:0008006" key="10">
    <source>
        <dbReference type="Google" id="ProtNLM"/>
    </source>
</evidence>
<feature type="chain" id="PRO_5013668567" description="Photosynthesis system II assembly factor Ycf48/Hcf136-like domain-containing protein" evidence="7">
    <location>
        <begin position="23"/>
        <end position="352"/>
    </location>
</feature>
<sequence length="352" mass="38944">MPKKLSIILFLSALIFSGCSLALGSRREAPQAVDAGVWMSIDKGQTWVKKDTFISPQGLGSITEVSVTELELDPRDERGLYITTDADGYLYSYDRGESWQQPQSYNVGAVRDLAIDFQDNCNIYLAYANKVIKSTDCNRSFRDSFVDSRPSKIVTAVATDPNLSGVVYAGTDNGEIIKSTDFGYSWTTINRVNNAILDILVDPRNSNVIYVGTRNLGLLKSSDGGVIWSNSINLDLKKYSGANEYRRMVFFPSVPNGLLLVTRYGIHQSFNGGETWETFDLITPQLSTEIFSIAVSPDNSQEIYYGTATTFYKTIDGGRNWITSQLPTSARAIDLEVDPNDSNIIYLGAQAQ</sequence>
<dbReference type="EMBL" id="PEZZ01000004">
    <property type="protein sequence ID" value="PIS05509.1"/>
    <property type="molecule type" value="Genomic_DNA"/>
</dbReference>
<evidence type="ECO:0000256" key="4">
    <source>
        <dbReference type="ARBA" id="ARBA00023295"/>
    </source>
</evidence>
<gene>
    <name evidence="8" type="ORF">COT81_00645</name>
</gene>
<dbReference type="PANTHER" id="PTHR43739">
    <property type="entry name" value="XYLOGLUCANASE (EUROFUNG)"/>
    <property type="match status" value="1"/>
</dbReference>
<keyword evidence="3" id="KW-0119">Carbohydrate metabolism</keyword>
<evidence type="ECO:0000256" key="2">
    <source>
        <dbReference type="ARBA" id="ARBA00022801"/>
    </source>
</evidence>
<keyword evidence="2" id="KW-0378">Hydrolase</keyword>
<evidence type="ECO:0000256" key="7">
    <source>
        <dbReference type="SAM" id="SignalP"/>
    </source>
</evidence>
<evidence type="ECO:0000313" key="9">
    <source>
        <dbReference type="Proteomes" id="UP000230935"/>
    </source>
</evidence>
<dbReference type="GO" id="GO:0000272">
    <property type="term" value="P:polysaccharide catabolic process"/>
    <property type="evidence" value="ECO:0007669"/>
    <property type="project" value="UniProtKB-KW"/>
</dbReference>
<dbReference type="InterPro" id="IPR015943">
    <property type="entry name" value="WD40/YVTN_repeat-like_dom_sf"/>
</dbReference>
<keyword evidence="4" id="KW-0326">Glycosidase</keyword>
<dbReference type="AlphaFoldDB" id="A0A2H0W2B4"/>
<dbReference type="Proteomes" id="UP000230935">
    <property type="component" value="Unassembled WGS sequence"/>
</dbReference>
<dbReference type="Gene3D" id="2.130.10.10">
    <property type="entry name" value="YVTN repeat-like/Quinoprotein amine dehydrogenase"/>
    <property type="match status" value="4"/>
</dbReference>
<dbReference type="InterPro" id="IPR052025">
    <property type="entry name" value="Xyloglucanase_GH74"/>
</dbReference>
<proteinExistence type="inferred from homology"/>
<organism evidence="8 9">
    <name type="scientific">Candidatus Buchananbacteria bacterium CG10_big_fil_rev_8_21_14_0_10_42_9</name>
    <dbReference type="NCBI Taxonomy" id="1974526"/>
    <lineage>
        <taxon>Bacteria</taxon>
        <taxon>Candidatus Buchananiibacteriota</taxon>
    </lineage>
</organism>
<evidence type="ECO:0000256" key="1">
    <source>
        <dbReference type="ARBA" id="ARBA00022729"/>
    </source>
</evidence>
<comment type="caution">
    <text evidence="8">The sequence shown here is derived from an EMBL/GenBank/DDBJ whole genome shotgun (WGS) entry which is preliminary data.</text>
</comment>
<dbReference type="SUPFAM" id="SSF110296">
    <property type="entry name" value="Oligoxyloglucan reducing end-specific cellobiohydrolase"/>
    <property type="match status" value="2"/>
</dbReference>
<keyword evidence="5" id="KW-0624">Polysaccharide degradation</keyword>
<reference evidence="9" key="1">
    <citation type="submission" date="2017-09" db="EMBL/GenBank/DDBJ databases">
        <title>Depth-based differentiation of microbial function through sediment-hosted aquifers and enrichment of novel symbionts in the deep terrestrial subsurface.</title>
        <authorList>
            <person name="Probst A.J."/>
            <person name="Ladd B."/>
            <person name="Jarett J.K."/>
            <person name="Geller-Mcgrath D.E."/>
            <person name="Sieber C.M.K."/>
            <person name="Emerson J.B."/>
            <person name="Anantharaman K."/>
            <person name="Thomas B.C."/>
            <person name="Malmstrom R."/>
            <person name="Stieglmeier M."/>
            <person name="Klingl A."/>
            <person name="Woyke T."/>
            <person name="Ryan C.M."/>
            <person name="Banfield J.F."/>
        </authorList>
    </citation>
    <scope>NUCLEOTIDE SEQUENCE [LARGE SCALE GENOMIC DNA]</scope>
</reference>
<protein>
    <recommendedName>
        <fullName evidence="10">Photosynthesis system II assembly factor Ycf48/Hcf136-like domain-containing protein</fullName>
    </recommendedName>
</protein>
<dbReference type="GO" id="GO:0016798">
    <property type="term" value="F:hydrolase activity, acting on glycosyl bonds"/>
    <property type="evidence" value="ECO:0007669"/>
    <property type="project" value="UniProtKB-KW"/>
</dbReference>